<evidence type="ECO:0000313" key="2">
    <source>
        <dbReference type="EMBL" id="GFE94874.1"/>
    </source>
</evidence>
<dbReference type="EMBL" id="BLJP01000027">
    <property type="protein sequence ID" value="GFE94874.1"/>
    <property type="molecule type" value="Genomic_DNA"/>
</dbReference>
<dbReference type="GO" id="GO:0003677">
    <property type="term" value="F:DNA binding"/>
    <property type="evidence" value="ECO:0007669"/>
    <property type="project" value="InterPro"/>
</dbReference>
<dbReference type="InterPro" id="IPR010982">
    <property type="entry name" value="Lambda_DNA-bd_dom_sf"/>
</dbReference>
<feature type="domain" description="HTH cro/C1-type" evidence="1">
    <location>
        <begin position="13"/>
        <end position="67"/>
    </location>
</feature>
<dbReference type="SUPFAM" id="SSF47413">
    <property type="entry name" value="lambda repressor-like DNA-binding domains"/>
    <property type="match status" value="1"/>
</dbReference>
<dbReference type="Proteomes" id="UP000548726">
    <property type="component" value="Unassembled WGS sequence"/>
</dbReference>
<dbReference type="PROSITE" id="PS50943">
    <property type="entry name" value="HTH_CROC1"/>
    <property type="match status" value="1"/>
</dbReference>
<evidence type="ECO:0000313" key="3">
    <source>
        <dbReference type="Proteomes" id="UP000548726"/>
    </source>
</evidence>
<accession>A0A6V8ICA9</accession>
<dbReference type="AlphaFoldDB" id="A0A6V8ICA9"/>
<dbReference type="InterPro" id="IPR001387">
    <property type="entry name" value="Cro/C1-type_HTH"/>
</dbReference>
<dbReference type="RefSeq" id="WP_202205898.1">
    <property type="nucleotide sequence ID" value="NZ_BLJP01000027.1"/>
</dbReference>
<comment type="caution">
    <text evidence="2">The sequence shown here is derived from an EMBL/GenBank/DDBJ whole genome shotgun (WGS) entry which is preliminary data.</text>
</comment>
<proteinExistence type="predicted"/>
<evidence type="ECO:0000259" key="1">
    <source>
        <dbReference type="PROSITE" id="PS50943"/>
    </source>
</evidence>
<dbReference type="CDD" id="cd00093">
    <property type="entry name" value="HTH_XRE"/>
    <property type="match status" value="1"/>
</dbReference>
<gene>
    <name evidence="2" type="ORF">DmAi_29330</name>
</gene>
<dbReference type="Gene3D" id="1.10.260.40">
    <property type="entry name" value="lambda repressor-like DNA-binding domains"/>
    <property type="match status" value="1"/>
</dbReference>
<sequence>MSDTLSVEIGKIIRRERQARGMTIEALAHESGRCKVSVSAAETGRYAIKVSMLFDLLWALDCGQDVFLEILSLDASLRSTALAVKEAA</sequence>
<protein>
    <recommendedName>
        <fullName evidence="1">HTH cro/C1-type domain-containing protein</fullName>
    </recommendedName>
</protein>
<keyword evidence="3" id="KW-1185">Reference proteome</keyword>
<name>A0A6V8ICA9_9PROT</name>
<dbReference type="Pfam" id="PF01381">
    <property type="entry name" value="HTH_3"/>
    <property type="match status" value="1"/>
</dbReference>
<organism evidence="2 3">
    <name type="scientific">Acetobacter persici</name>
    <dbReference type="NCBI Taxonomy" id="1076596"/>
    <lineage>
        <taxon>Bacteria</taxon>
        <taxon>Pseudomonadati</taxon>
        <taxon>Pseudomonadota</taxon>
        <taxon>Alphaproteobacteria</taxon>
        <taxon>Acetobacterales</taxon>
        <taxon>Acetobacteraceae</taxon>
        <taxon>Acetobacter</taxon>
    </lineage>
</organism>
<reference evidence="2 3" key="1">
    <citation type="journal article" date="2020" name="Cell Rep.">
        <title>Local necrotic cells trigger systemic immune activation via gut microbiome dysbiosis in Drosophila.</title>
        <authorList>
            <person name="Kosakamoto H."/>
            <person name="Yamauchi T."/>
            <person name="Akuzawa-Tokita Y."/>
            <person name="Nishimura K."/>
            <person name="Soga T."/>
            <person name="Murakami T."/>
            <person name="Mori H."/>
            <person name="Yamamoto K."/>
            <person name="Miyazaki R."/>
            <person name="Koto A."/>
            <person name="Miura M."/>
            <person name="Obata F."/>
        </authorList>
    </citation>
    <scope>NUCLEOTIDE SEQUENCE [LARGE SCALE GENOMIC DNA]</scope>
    <source>
        <strain evidence="2 3">Ai</strain>
    </source>
</reference>